<feature type="transmembrane region" description="Helical" evidence="1">
    <location>
        <begin position="200"/>
        <end position="218"/>
    </location>
</feature>
<dbReference type="EMBL" id="JTEO01000002">
    <property type="protein sequence ID" value="MCQ6962063.1"/>
    <property type="molecule type" value="Genomic_DNA"/>
</dbReference>
<proteinExistence type="predicted"/>
<feature type="transmembrane region" description="Helical" evidence="1">
    <location>
        <begin position="289"/>
        <end position="308"/>
    </location>
</feature>
<dbReference type="Proteomes" id="UP001206983">
    <property type="component" value="Unassembled WGS sequence"/>
</dbReference>
<dbReference type="InterPro" id="IPR052528">
    <property type="entry name" value="Sugar_transport-like"/>
</dbReference>
<feature type="transmembrane region" description="Helical" evidence="1">
    <location>
        <begin position="50"/>
        <end position="69"/>
    </location>
</feature>
<dbReference type="PANTHER" id="PTHR23526:SF2">
    <property type="entry name" value="MAJOR FACILITATOR SUPERFAMILY (MFS) PROFILE DOMAIN-CONTAINING PROTEIN"/>
    <property type="match status" value="1"/>
</dbReference>
<keyword evidence="3" id="KW-1185">Reference proteome</keyword>
<keyword evidence="1" id="KW-0472">Membrane</keyword>
<feature type="transmembrane region" description="Helical" evidence="1">
    <location>
        <begin position="105"/>
        <end position="124"/>
    </location>
</feature>
<dbReference type="InterPro" id="IPR011701">
    <property type="entry name" value="MFS"/>
</dbReference>
<feature type="transmembrane region" description="Helical" evidence="1">
    <location>
        <begin position="130"/>
        <end position="149"/>
    </location>
</feature>
<dbReference type="Pfam" id="PF07690">
    <property type="entry name" value="MFS_1"/>
    <property type="match status" value="1"/>
</dbReference>
<evidence type="ECO:0000313" key="2">
    <source>
        <dbReference type="EMBL" id="MCQ6962063.1"/>
    </source>
</evidence>
<sequence length="354" mass="38705">MSNVFVPIFAASLGASFFEIGLISALFGLTSFVSSFIFGKAADINRLRPIVLIGLAVSGIAFFLQVLAYDALSLALSRALVGFCMSIYPAALTVYIYYQKGSIGKFTSFGSLGWMIGYLLAAVIEDVHFLFILSSVFYFVAFLNALKLRDIEKPSMKISYFSVDTFSRNIGVYLSIFVRHMGAVAVWTILPLYLVRLGATNFWIGVIYAINPLIQFVIMRRMDGLDNEWLVKWGCITSALAFTCYLLAPSFIFVIPGMVCVAFGWSFLYVGGNQLLVERNAEKATATGILNSVIAAASIVGSVAGGIMLEQFGYQETLIFAIVCSMLGMVFFKVRNSSSLTVADKQQTGSSLNE</sequence>
<name>A0AAE3KYF7_9EURY</name>
<keyword evidence="1" id="KW-0812">Transmembrane</keyword>
<reference evidence="2 3" key="1">
    <citation type="journal article" date="2011" name="Appl. Environ. Microbiol.">
        <title>Methanogenic archaea isolated from Taiwan's Chelungpu fault.</title>
        <authorList>
            <person name="Wu S.Y."/>
            <person name="Lai M.C."/>
        </authorList>
    </citation>
    <scope>NUCLEOTIDE SEQUENCE [LARGE SCALE GENOMIC DNA]</scope>
    <source>
        <strain evidence="2 3">St545Mb</strain>
    </source>
</reference>
<feature type="transmembrane region" description="Helical" evidence="1">
    <location>
        <begin position="314"/>
        <end position="332"/>
    </location>
</feature>
<feature type="transmembrane region" description="Helical" evidence="1">
    <location>
        <begin position="230"/>
        <end position="248"/>
    </location>
</feature>
<gene>
    <name evidence="2" type="ORF">PV02_02560</name>
</gene>
<evidence type="ECO:0000256" key="1">
    <source>
        <dbReference type="SAM" id="Phobius"/>
    </source>
</evidence>
<feature type="transmembrane region" description="Helical" evidence="1">
    <location>
        <begin position="170"/>
        <end position="194"/>
    </location>
</feature>
<evidence type="ECO:0000313" key="3">
    <source>
        <dbReference type="Proteomes" id="UP001206983"/>
    </source>
</evidence>
<dbReference type="InterPro" id="IPR036259">
    <property type="entry name" value="MFS_trans_sf"/>
</dbReference>
<feature type="transmembrane region" description="Helical" evidence="1">
    <location>
        <begin position="254"/>
        <end position="277"/>
    </location>
</feature>
<dbReference type="SUPFAM" id="SSF103473">
    <property type="entry name" value="MFS general substrate transporter"/>
    <property type="match status" value="1"/>
</dbReference>
<feature type="transmembrane region" description="Helical" evidence="1">
    <location>
        <begin position="20"/>
        <end position="38"/>
    </location>
</feature>
<protein>
    <submittedName>
        <fullName evidence="2">Arabinose efflux permease family protein</fullName>
    </submittedName>
</protein>
<organism evidence="2 3">
    <name type="scientific">Methanolobus chelungpuianus</name>
    <dbReference type="NCBI Taxonomy" id="502115"/>
    <lineage>
        <taxon>Archaea</taxon>
        <taxon>Methanobacteriati</taxon>
        <taxon>Methanobacteriota</taxon>
        <taxon>Stenosarchaea group</taxon>
        <taxon>Methanomicrobia</taxon>
        <taxon>Methanosarcinales</taxon>
        <taxon>Methanosarcinaceae</taxon>
        <taxon>Methanolobus</taxon>
    </lineage>
</organism>
<dbReference type="AlphaFoldDB" id="A0AAE3KYF7"/>
<dbReference type="Gene3D" id="1.20.1250.20">
    <property type="entry name" value="MFS general substrate transporter like domains"/>
    <property type="match status" value="1"/>
</dbReference>
<comment type="caution">
    <text evidence="2">The sequence shown here is derived from an EMBL/GenBank/DDBJ whole genome shotgun (WGS) entry which is preliminary data.</text>
</comment>
<keyword evidence="1" id="KW-1133">Transmembrane helix</keyword>
<dbReference type="GO" id="GO:0022857">
    <property type="term" value="F:transmembrane transporter activity"/>
    <property type="evidence" value="ECO:0007669"/>
    <property type="project" value="InterPro"/>
</dbReference>
<feature type="transmembrane region" description="Helical" evidence="1">
    <location>
        <begin position="75"/>
        <end position="98"/>
    </location>
</feature>
<dbReference type="PANTHER" id="PTHR23526">
    <property type="entry name" value="INTEGRAL MEMBRANE TRANSPORT PROTEIN-RELATED"/>
    <property type="match status" value="1"/>
</dbReference>
<accession>A0AAE3KYF7</accession>